<keyword evidence="3" id="KW-1185">Reference proteome</keyword>
<reference evidence="2 3" key="1">
    <citation type="submission" date="2018-05" db="EMBL/GenBank/DDBJ databases">
        <title>Chitinophaga sp. K3CV102501T nov., isolated from isolated from a monsoon evergreen broad-leaved forest soil.</title>
        <authorList>
            <person name="Lv Y."/>
        </authorList>
    </citation>
    <scope>NUCLEOTIDE SEQUENCE [LARGE SCALE GENOMIC DNA]</scope>
    <source>
        <strain evidence="2 3">GDMCC 1.1325</strain>
    </source>
</reference>
<gene>
    <name evidence="2" type="ORF">DF182_08540</name>
</gene>
<dbReference type="Gene3D" id="3.40.50.1000">
    <property type="entry name" value="HAD superfamily/HAD-like"/>
    <property type="match status" value="1"/>
</dbReference>
<dbReference type="PROSITE" id="PS51257">
    <property type="entry name" value="PROKAR_LIPOPROTEIN"/>
    <property type="match status" value="1"/>
</dbReference>
<comment type="caution">
    <text evidence="2">The sequence shown here is derived from an EMBL/GenBank/DDBJ whole genome shotgun (WGS) entry which is preliminary data.</text>
</comment>
<dbReference type="NCBIfam" id="TIGR01533">
    <property type="entry name" value="lipo_e_P4"/>
    <property type="match status" value="1"/>
</dbReference>
<keyword evidence="1" id="KW-0732">Signal</keyword>
<sequence length="271" mass="30716">MKRVWAGALLLGMLACKTTRPVQTSTTTQTTSATQLIPYGQAWAALWQQQSGEYKALCLQAYQLAAWRLDQYLAQPHNKPLAVVTDIDETVLDNSPYSVHQALEGKGYDEKSWMEWTAKAIADTVPGAPSFFKYAASKGVKVFYITNRLEAERTATLKNLQRYGFPDADDQHLLLKTAGSGKEPRRQQVLQQYDIVLLFGDNLSDFAERFDKKPYNERNAEALKSASSFGSRFIVLPNPMYGDWEGALYNFQYKLTPQQKDSVMKTRLKNY</sequence>
<evidence type="ECO:0000313" key="2">
    <source>
        <dbReference type="EMBL" id="RBL94162.1"/>
    </source>
</evidence>
<name>A0A365Y6F0_9BACT</name>
<dbReference type="CDD" id="cd07534">
    <property type="entry name" value="HAD_CAP"/>
    <property type="match status" value="1"/>
</dbReference>
<dbReference type="AlphaFoldDB" id="A0A365Y6F0"/>
<accession>A0A365Y6F0</accession>
<evidence type="ECO:0000256" key="1">
    <source>
        <dbReference type="ARBA" id="ARBA00022729"/>
    </source>
</evidence>
<dbReference type="InterPro" id="IPR023214">
    <property type="entry name" value="HAD_sf"/>
</dbReference>
<dbReference type="PIRSF" id="PIRSF019271">
    <property type="entry name" value="Acid_Ptase_C"/>
    <property type="match status" value="1"/>
</dbReference>
<protein>
    <submittedName>
        <fullName evidence="2">5'-nucleotidase, lipoprotein e(P4) family</fullName>
    </submittedName>
</protein>
<dbReference type="PANTHER" id="PTHR31284:SF10">
    <property type="entry name" value="ACID PHOSPHATASE-LIKE PROTEIN"/>
    <property type="match status" value="1"/>
</dbReference>
<dbReference type="OrthoDB" id="395856at2"/>
<evidence type="ECO:0000313" key="3">
    <source>
        <dbReference type="Proteomes" id="UP000253410"/>
    </source>
</evidence>
<dbReference type="InterPro" id="IPR006423">
    <property type="entry name" value="Lipo_e_P4"/>
</dbReference>
<dbReference type="SFLD" id="SFLDS00003">
    <property type="entry name" value="Haloacid_Dehalogenase"/>
    <property type="match status" value="1"/>
</dbReference>
<keyword evidence="2" id="KW-0449">Lipoprotein</keyword>
<dbReference type="InterPro" id="IPR005519">
    <property type="entry name" value="Acid_phosphat_B-like"/>
</dbReference>
<dbReference type="InterPro" id="IPR036412">
    <property type="entry name" value="HAD-like_sf"/>
</dbReference>
<dbReference type="EMBL" id="QFFJ01000001">
    <property type="protein sequence ID" value="RBL94162.1"/>
    <property type="molecule type" value="Genomic_DNA"/>
</dbReference>
<proteinExistence type="predicted"/>
<dbReference type="Proteomes" id="UP000253410">
    <property type="component" value="Unassembled WGS sequence"/>
</dbReference>
<organism evidence="2 3">
    <name type="scientific">Chitinophaga flava</name>
    <dbReference type="NCBI Taxonomy" id="2259036"/>
    <lineage>
        <taxon>Bacteria</taxon>
        <taxon>Pseudomonadati</taxon>
        <taxon>Bacteroidota</taxon>
        <taxon>Chitinophagia</taxon>
        <taxon>Chitinophagales</taxon>
        <taxon>Chitinophagaceae</taxon>
        <taxon>Chitinophaga</taxon>
    </lineage>
</organism>
<dbReference type="PANTHER" id="PTHR31284">
    <property type="entry name" value="ACID PHOSPHATASE-LIKE PROTEIN"/>
    <property type="match status" value="1"/>
</dbReference>
<dbReference type="Pfam" id="PF03767">
    <property type="entry name" value="Acid_phosphat_B"/>
    <property type="match status" value="1"/>
</dbReference>
<dbReference type="SUPFAM" id="SSF56784">
    <property type="entry name" value="HAD-like"/>
    <property type="match status" value="1"/>
</dbReference>
<dbReference type="GO" id="GO:0009279">
    <property type="term" value="C:cell outer membrane"/>
    <property type="evidence" value="ECO:0007669"/>
    <property type="project" value="InterPro"/>
</dbReference>
<dbReference type="SFLD" id="SFLDG01125">
    <property type="entry name" value="C1.1:_Acid_Phosphatase_Like"/>
    <property type="match status" value="1"/>
</dbReference>